<accession>A0A4U0RWV4</accession>
<organism evidence="1 2">
    <name type="scientific">Actinacidiphila oryziradicis</name>
    <dbReference type="NCBI Taxonomy" id="2571141"/>
    <lineage>
        <taxon>Bacteria</taxon>
        <taxon>Bacillati</taxon>
        <taxon>Actinomycetota</taxon>
        <taxon>Actinomycetes</taxon>
        <taxon>Kitasatosporales</taxon>
        <taxon>Streptomycetaceae</taxon>
        <taxon>Actinacidiphila</taxon>
    </lineage>
</organism>
<name>A0A4U0RWV4_9ACTN</name>
<keyword evidence="2" id="KW-1185">Reference proteome</keyword>
<dbReference type="AlphaFoldDB" id="A0A4U0RWV4"/>
<evidence type="ECO:0000313" key="1">
    <source>
        <dbReference type="EMBL" id="TKA00103.1"/>
    </source>
</evidence>
<protein>
    <submittedName>
        <fullName evidence="1">Uncharacterized protein</fullName>
    </submittedName>
</protein>
<gene>
    <name evidence="1" type="ORF">FCI23_43530</name>
</gene>
<dbReference type="OrthoDB" id="4571716at2"/>
<reference evidence="1 2" key="1">
    <citation type="submission" date="2019-04" db="EMBL/GenBank/DDBJ databases">
        <title>Streptomyces oryziradicis sp. nov., a novel actinomycete isolated from rhizosphere soil of rice (Oryza sativa L.).</title>
        <authorList>
            <person name="Li C."/>
        </authorList>
    </citation>
    <scope>NUCLEOTIDE SEQUENCE [LARGE SCALE GENOMIC DNA]</scope>
    <source>
        <strain evidence="1 2">NEAU-C40</strain>
    </source>
</reference>
<dbReference type="EMBL" id="SUMC01000090">
    <property type="protein sequence ID" value="TKA00103.1"/>
    <property type="molecule type" value="Genomic_DNA"/>
</dbReference>
<proteinExistence type="predicted"/>
<dbReference type="RefSeq" id="WP_136729586.1">
    <property type="nucleotide sequence ID" value="NZ_SUMC01000090.1"/>
</dbReference>
<evidence type="ECO:0000313" key="2">
    <source>
        <dbReference type="Proteomes" id="UP000305778"/>
    </source>
</evidence>
<sequence>MNPEIVLRALRQLIDRIDEIHARPDRDWSEVAIEALEGIDALDRWLTGGGPPPTAWHTAT</sequence>
<dbReference type="Proteomes" id="UP000305778">
    <property type="component" value="Unassembled WGS sequence"/>
</dbReference>
<comment type="caution">
    <text evidence="1">The sequence shown here is derived from an EMBL/GenBank/DDBJ whole genome shotgun (WGS) entry which is preliminary data.</text>
</comment>